<feature type="transmembrane region" description="Helical" evidence="2">
    <location>
        <begin position="179"/>
        <end position="200"/>
    </location>
</feature>
<sequence length="236" mass="24917">MGTRTTFMDSYARLSRAQKTSVGVSYYSRWINRPIGRVLASAAHVLGLTPNAVTGLSALCSLGALVLLVLAEPAPVTGLGVGLLLVLGFAFDSADGQLARLRGGGSRLGEWLDHLVDSGKTVLVHTAVLLAAWLHWDVATGWLLVPLAYLFVAVVQFSGILLTQFLLPKDQSAAPRQPSAARSLALLPADYGVLCLAFLLSGVPAVFTAVYTVLGLLTALITAGLITQWARRLRAA</sequence>
<dbReference type="InterPro" id="IPR000462">
    <property type="entry name" value="CDP-OH_P_trans"/>
</dbReference>
<protein>
    <submittedName>
        <fullName evidence="3">CDP-alcohol phosphatidyltransferase family protein</fullName>
    </submittedName>
</protein>
<keyword evidence="2" id="KW-0472">Membrane</keyword>
<dbReference type="EMBL" id="CP079216">
    <property type="protein sequence ID" value="QXT63426.1"/>
    <property type="molecule type" value="Genomic_DNA"/>
</dbReference>
<evidence type="ECO:0000313" key="4">
    <source>
        <dbReference type="Proteomes" id="UP000824504"/>
    </source>
</evidence>
<organism evidence="3 4">
    <name type="scientific">Tessaracoccus palaemonis</name>
    <dbReference type="NCBI Taxonomy" id="2829499"/>
    <lineage>
        <taxon>Bacteria</taxon>
        <taxon>Bacillati</taxon>
        <taxon>Actinomycetota</taxon>
        <taxon>Actinomycetes</taxon>
        <taxon>Propionibacteriales</taxon>
        <taxon>Propionibacteriaceae</taxon>
        <taxon>Tessaracoccus</taxon>
    </lineage>
</organism>
<dbReference type="PROSITE" id="PS00379">
    <property type="entry name" value="CDP_ALCOHOL_P_TRANSF"/>
    <property type="match status" value="1"/>
</dbReference>
<feature type="transmembrane region" description="Helical" evidence="2">
    <location>
        <begin position="206"/>
        <end position="226"/>
    </location>
</feature>
<evidence type="ECO:0000256" key="2">
    <source>
        <dbReference type="SAM" id="Phobius"/>
    </source>
</evidence>
<evidence type="ECO:0000256" key="1">
    <source>
        <dbReference type="RuleBase" id="RU003750"/>
    </source>
</evidence>
<keyword evidence="4" id="KW-1185">Reference proteome</keyword>
<reference evidence="3 4" key="1">
    <citation type="submission" date="2021-07" db="EMBL/GenBank/DDBJ databases">
        <title>complete genome sequencing of Tessaracoccus sp.J1M15.</title>
        <authorList>
            <person name="Bae J.-W."/>
            <person name="Kim D.-y."/>
        </authorList>
    </citation>
    <scope>NUCLEOTIDE SEQUENCE [LARGE SCALE GENOMIC DNA]</scope>
    <source>
        <strain evidence="3 4">J1M15</strain>
    </source>
</reference>
<feature type="transmembrane region" description="Helical" evidence="2">
    <location>
        <begin position="76"/>
        <end position="94"/>
    </location>
</feature>
<dbReference type="InterPro" id="IPR048254">
    <property type="entry name" value="CDP_ALCOHOL_P_TRANSF_CS"/>
</dbReference>
<evidence type="ECO:0000313" key="3">
    <source>
        <dbReference type="EMBL" id="QXT63426.1"/>
    </source>
</evidence>
<dbReference type="Pfam" id="PF01066">
    <property type="entry name" value="CDP-OH_P_transf"/>
    <property type="match status" value="1"/>
</dbReference>
<proteinExistence type="inferred from homology"/>
<keyword evidence="1" id="KW-0808">Transferase</keyword>
<keyword evidence="2" id="KW-0812">Transmembrane</keyword>
<keyword evidence="2" id="KW-1133">Transmembrane helix</keyword>
<dbReference type="RefSeq" id="WP_219083325.1">
    <property type="nucleotide sequence ID" value="NZ_CP079216.1"/>
</dbReference>
<dbReference type="Proteomes" id="UP000824504">
    <property type="component" value="Chromosome"/>
</dbReference>
<comment type="similarity">
    <text evidence="1">Belongs to the CDP-alcohol phosphatidyltransferase class-I family.</text>
</comment>
<name>A0ABX8SJ69_9ACTN</name>
<gene>
    <name evidence="3" type="ORF">KDB89_02785</name>
</gene>
<feature type="transmembrane region" description="Helical" evidence="2">
    <location>
        <begin position="142"/>
        <end position="167"/>
    </location>
</feature>
<accession>A0ABX8SJ69</accession>